<dbReference type="RefSeq" id="XP_025549354.1">
    <property type="nucleotide sequence ID" value="XM_025700698.1"/>
</dbReference>
<dbReference type="VEuPathDB" id="FungiDB:BO97DRAFT_479452"/>
<accession>A0A395HR21</accession>
<dbReference type="InterPro" id="IPR036047">
    <property type="entry name" value="F-box-like_dom_sf"/>
</dbReference>
<proteinExistence type="predicted"/>
<reference evidence="1 2" key="1">
    <citation type="submission" date="2018-02" db="EMBL/GenBank/DDBJ databases">
        <title>The genomes of Aspergillus section Nigri reveals drivers in fungal speciation.</title>
        <authorList>
            <consortium name="DOE Joint Genome Institute"/>
            <person name="Vesth T.C."/>
            <person name="Nybo J."/>
            <person name="Theobald S."/>
            <person name="Brandl J."/>
            <person name="Frisvad J.C."/>
            <person name="Nielsen K.F."/>
            <person name="Lyhne E.K."/>
            <person name="Kogle M.E."/>
            <person name="Kuo A."/>
            <person name="Riley R."/>
            <person name="Clum A."/>
            <person name="Nolan M."/>
            <person name="Lipzen A."/>
            <person name="Salamov A."/>
            <person name="Henrissat B."/>
            <person name="Wiebenga A."/>
            <person name="De vries R.P."/>
            <person name="Grigoriev I.V."/>
            <person name="Mortensen U.H."/>
            <person name="Andersen M.R."/>
            <person name="Baker S.E."/>
        </authorList>
    </citation>
    <scope>NUCLEOTIDE SEQUENCE [LARGE SCALE GENOMIC DNA]</scope>
    <source>
        <strain evidence="1 2">CBS 101889</strain>
    </source>
</reference>
<dbReference type="EMBL" id="KZ824297">
    <property type="protein sequence ID" value="RAL10200.1"/>
    <property type="molecule type" value="Genomic_DNA"/>
</dbReference>
<evidence type="ECO:0000313" key="1">
    <source>
        <dbReference type="EMBL" id="RAL10200.1"/>
    </source>
</evidence>
<name>A0A395HR21_ASPHC</name>
<dbReference type="Proteomes" id="UP000248961">
    <property type="component" value="Unassembled WGS sequence"/>
</dbReference>
<gene>
    <name evidence="1" type="ORF">BO97DRAFT_479452</name>
</gene>
<protein>
    <recommendedName>
        <fullName evidence="3">F-box domain-containing protein</fullName>
    </recommendedName>
</protein>
<dbReference type="OrthoDB" id="4468336at2759"/>
<evidence type="ECO:0000313" key="2">
    <source>
        <dbReference type="Proteomes" id="UP000248961"/>
    </source>
</evidence>
<organism evidence="1 2">
    <name type="scientific">Aspergillus homomorphus (strain CBS 101889)</name>
    <dbReference type="NCBI Taxonomy" id="1450537"/>
    <lineage>
        <taxon>Eukaryota</taxon>
        <taxon>Fungi</taxon>
        <taxon>Dikarya</taxon>
        <taxon>Ascomycota</taxon>
        <taxon>Pezizomycotina</taxon>
        <taxon>Eurotiomycetes</taxon>
        <taxon>Eurotiomycetidae</taxon>
        <taxon>Eurotiales</taxon>
        <taxon>Aspergillaceae</taxon>
        <taxon>Aspergillus</taxon>
        <taxon>Aspergillus subgen. Circumdati</taxon>
    </lineage>
</organism>
<sequence length="272" mass="30488">MPSSNDPFLRLPPELLVCIMTYLPSFEDIGRVAQASVHMNKVWHANVLTIFRVIGPTALGSAHPPHQLLTDQNGAQDLIPNPIDAEAVGLMTTLCSDFASTRRYAPGPPLARKVASLTAPPPNVVYQAWSLNLVDREERKSRYESMSLQALCAGADVLSSFQGILANLLQCTNVIIFAHCPVGSSISSSASEVNAAVKDRFLRVHREMVQRWHLREPKFVYKLQIQFWELRETWKGKSQVTFRELVTQGQYYAGEGMPNPATRERLWEDEDV</sequence>
<evidence type="ECO:0008006" key="3">
    <source>
        <dbReference type="Google" id="ProtNLM"/>
    </source>
</evidence>
<dbReference type="SUPFAM" id="SSF81383">
    <property type="entry name" value="F-box domain"/>
    <property type="match status" value="1"/>
</dbReference>
<dbReference type="GeneID" id="37204987"/>
<dbReference type="AlphaFoldDB" id="A0A395HR21"/>
<keyword evidence="2" id="KW-1185">Reference proteome</keyword>